<dbReference type="InterPro" id="IPR055985">
    <property type="entry name" value="DUF7563"/>
</dbReference>
<name>M0M5N1_9EURY</name>
<dbReference type="eggNOG" id="arCOG06449">
    <property type="taxonomic scope" value="Archaea"/>
</dbReference>
<dbReference type="OrthoDB" id="189700at2157"/>
<dbReference type="PATRIC" id="fig|1132509.6.peg.687"/>
<protein>
    <submittedName>
        <fullName evidence="1">Small CPxCG-related zinc finger protein</fullName>
    </submittedName>
</protein>
<dbReference type="Pfam" id="PF24444">
    <property type="entry name" value="DUF7563"/>
    <property type="match status" value="1"/>
</dbReference>
<comment type="caution">
    <text evidence="1">The sequence shown here is derived from an EMBL/GenBank/DDBJ whole genome shotgun (WGS) entry which is preliminary data.</text>
</comment>
<sequence>MPACDHCGGHVSERFEPVFADEYGRPFACPDCSANAGIAEIACERARNA</sequence>
<dbReference type="AlphaFoldDB" id="M0M5N1"/>
<dbReference type="EMBL" id="AOMB01000007">
    <property type="protein sequence ID" value="EMA41112.1"/>
    <property type="molecule type" value="Genomic_DNA"/>
</dbReference>
<proteinExistence type="predicted"/>
<evidence type="ECO:0000313" key="2">
    <source>
        <dbReference type="Proteomes" id="UP000011566"/>
    </source>
</evidence>
<gene>
    <name evidence="1" type="ORF">C447_02907</name>
</gene>
<accession>M0M5N1</accession>
<dbReference type="Proteomes" id="UP000011566">
    <property type="component" value="Unassembled WGS sequence"/>
</dbReference>
<keyword evidence="2" id="KW-1185">Reference proteome</keyword>
<dbReference type="RefSeq" id="WP_007690704.1">
    <property type="nucleotide sequence ID" value="NZ_AJRK01000183.1"/>
</dbReference>
<reference evidence="1 2" key="1">
    <citation type="journal article" date="2014" name="PLoS Genet.">
        <title>Phylogenetically driven sequencing of extremely halophilic archaea reveals strategies for static and dynamic osmo-response.</title>
        <authorList>
            <person name="Becker E.A."/>
            <person name="Seitzer P.M."/>
            <person name="Tritt A."/>
            <person name="Larsen D."/>
            <person name="Krusor M."/>
            <person name="Yao A.I."/>
            <person name="Wu D."/>
            <person name="Madern D."/>
            <person name="Eisen J.A."/>
            <person name="Darling A.E."/>
            <person name="Facciotti M.T."/>
        </authorList>
    </citation>
    <scope>NUCLEOTIDE SEQUENCE [LARGE SCALE GENOMIC DNA]</scope>
    <source>
        <strain evidence="1 2">100A6</strain>
    </source>
</reference>
<evidence type="ECO:0000313" key="1">
    <source>
        <dbReference type="EMBL" id="EMA41112.1"/>
    </source>
</evidence>
<organism evidence="1 2">
    <name type="scientific">Halococcus hamelinensis 100A6</name>
    <dbReference type="NCBI Taxonomy" id="1132509"/>
    <lineage>
        <taxon>Archaea</taxon>
        <taxon>Methanobacteriati</taxon>
        <taxon>Methanobacteriota</taxon>
        <taxon>Stenosarchaea group</taxon>
        <taxon>Halobacteria</taxon>
        <taxon>Halobacteriales</taxon>
        <taxon>Halococcaceae</taxon>
        <taxon>Halococcus</taxon>
    </lineage>
</organism>